<dbReference type="Proteomes" id="UP001175271">
    <property type="component" value="Unassembled WGS sequence"/>
</dbReference>
<gene>
    <name evidence="1" type="ORF">QR680_014472</name>
</gene>
<protein>
    <submittedName>
        <fullName evidence="1">Uncharacterized protein</fullName>
    </submittedName>
</protein>
<keyword evidence="2" id="KW-1185">Reference proteome</keyword>
<evidence type="ECO:0000313" key="1">
    <source>
        <dbReference type="EMBL" id="KAK0420035.1"/>
    </source>
</evidence>
<dbReference type="EMBL" id="JAUCMV010000002">
    <property type="protein sequence ID" value="KAK0420035.1"/>
    <property type="molecule type" value="Genomic_DNA"/>
</dbReference>
<evidence type="ECO:0000313" key="2">
    <source>
        <dbReference type="Proteomes" id="UP001175271"/>
    </source>
</evidence>
<accession>A0AA39M494</accession>
<dbReference type="AlphaFoldDB" id="A0AA39M494"/>
<reference evidence="1" key="1">
    <citation type="submission" date="2023-06" db="EMBL/GenBank/DDBJ databases">
        <title>Genomic analysis of the entomopathogenic nematode Steinernema hermaphroditum.</title>
        <authorList>
            <person name="Schwarz E.M."/>
            <person name="Heppert J.K."/>
            <person name="Baniya A."/>
            <person name="Schwartz H.T."/>
            <person name="Tan C.-H."/>
            <person name="Antoshechkin I."/>
            <person name="Sternberg P.W."/>
            <person name="Goodrich-Blair H."/>
            <person name="Dillman A.R."/>
        </authorList>
    </citation>
    <scope>NUCLEOTIDE SEQUENCE</scope>
    <source>
        <strain evidence="1">PS9179</strain>
        <tissue evidence="1">Whole animal</tissue>
    </source>
</reference>
<organism evidence="1 2">
    <name type="scientific">Steinernema hermaphroditum</name>
    <dbReference type="NCBI Taxonomy" id="289476"/>
    <lineage>
        <taxon>Eukaryota</taxon>
        <taxon>Metazoa</taxon>
        <taxon>Ecdysozoa</taxon>
        <taxon>Nematoda</taxon>
        <taxon>Chromadorea</taxon>
        <taxon>Rhabditida</taxon>
        <taxon>Tylenchina</taxon>
        <taxon>Panagrolaimomorpha</taxon>
        <taxon>Strongyloidoidea</taxon>
        <taxon>Steinernematidae</taxon>
        <taxon>Steinernema</taxon>
    </lineage>
</organism>
<proteinExistence type="predicted"/>
<sequence>MLILTRFWGLRPSFGPKEADFSPVSPPLSSVQLGSVCPESDDKTQFDSIEFTCCNKAKDPANNGNTLARQKAELSLFDKLLWEALRDGNFSTFRTLELQSPDSKLLVEAMVESYSSFLIQEAHRWDACFTANGTYRFETIPSRVEPVENQCYVRSRL</sequence>
<comment type="caution">
    <text evidence="1">The sequence shown here is derived from an EMBL/GenBank/DDBJ whole genome shotgun (WGS) entry which is preliminary data.</text>
</comment>
<name>A0AA39M494_9BILA</name>